<dbReference type="RefSeq" id="WP_188479691.1">
    <property type="nucleotide sequence ID" value="NZ_BMFJ01000004.1"/>
</dbReference>
<comment type="caution">
    <text evidence="1">The sequence shown here is derived from an EMBL/GenBank/DDBJ whole genome shotgun (WGS) entry which is preliminary data.</text>
</comment>
<reference evidence="2" key="1">
    <citation type="journal article" date="2019" name="Int. J. Syst. Evol. Microbiol.">
        <title>The Global Catalogue of Microorganisms (GCM) 10K type strain sequencing project: providing services to taxonomists for standard genome sequencing and annotation.</title>
        <authorList>
            <consortium name="The Broad Institute Genomics Platform"/>
            <consortium name="The Broad Institute Genome Sequencing Center for Infectious Disease"/>
            <person name="Wu L."/>
            <person name="Ma J."/>
        </authorList>
    </citation>
    <scope>NUCLEOTIDE SEQUENCE [LARGE SCALE GENOMIC DNA]</scope>
    <source>
        <strain evidence="2">CGMCC 1.12664</strain>
    </source>
</reference>
<protein>
    <submittedName>
        <fullName evidence="1">Uncharacterized protein</fullName>
    </submittedName>
</protein>
<evidence type="ECO:0000313" key="2">
    <source>
        <dbReference type="Proteomes" id="UP000612855"/>
    </source>
</evidence>
<organism evidence="1 2">
    <name type="scientific">Primorskyibacter flagellatus</name>
    <dbReference type="NCBI Taxonomy" id="1387277"/>
    <lineage>
        <taxon>Bacteria</taxon>
        <taxon>Pseudomonadati</taxon>
        <taxon>Pseudomonadota</taxon>
        <taxon>Alphaproteobacteria</taxon>
        <taxon>Rhodobacterales</taxon>
        <taxon>Roseobacteraceae</taxon>
        <taxon>Primorskyibacter</taxon>
    </lineage>
</organism>
<dbReference type="Proteomes" id="UP000612855">
    <property type="component" value="Unassembled WGS sequence"/>
</dbReference>
<dbReference type="AlphaFoldDB" id="A0A917AFV8"/>
<dbReference type="EMBL" id="BMFJ01000004">
    <property type="protein sequence ID" value="GGE50527.1"/>
    <property type="molecule type" value="Genomic_DNA"/>
</dbReference>
<proteinExistence type="predicted"/>
<gene>
    <name evidence="1" type="ORF">GCM10011360_42010</name>
</gene>
<keyword evidence="2" id="KW-1185">Reference proteome</keyword>
<accession>A0A917AFV8</accession>
<evidence type="ECO:0000313" key="1">
    <source>
        <dbReference type="EMBL" id="GGE50527.1"/>
    </source>
</evidence>
<name>A0A917AFV8_9RHOB</name>
<sequence length="412" mass="45077">MQRPDKLAYFLEADQLAGVFAEWPDEMNVVLCLDESGGCEVIAYHQAEGRGVLRKVASVMERPLGKFIVVPEIKGYPTRKVLFSEEQKMLSLVAGLYDLPETATDYAINYRFALEQGLDPETMKRPESRKTAEVITPAFRHREVGEITAAATTFATAAPLVATRAANGARPASVRPRLRLSMGGLKKPKPEPVVVAAPAPEPKFPTGYVPADGLGRDECHFFDGQLFEQDDCIRIVISRDRMSVRTVPVRVNEVLFRDDFSRFMIPREVLSGWRPGDAAVLDVPVEQFPASLVRRFQQFARHGEVTVTAKGVFIAPGGKIEGWKPLEAKPKPLLRRVVTPLRAAMLALIGVGAITGALLSTAQENGQQLGADWSIFGGSEATAEDPEVTRRLGTPLDLLGTMTREAAQGASR</sequence>